<dbReference type="InterPro" id="IPR036047">
    <property type="entry name" value="F-box-like_dom_sf"/>
</dbReference>
<dbReference type="PROSITE" id="PS51184">
    <property type="entry name" value="JMJC"/>
    <property type="match status" value="1"/>
</dbReference>
<sequence length="479" mass="54376">MTKDRDGSSIPIYPFGLKPLGNKYFSSGDDARNSLKGALKILPDEMLMQLLEYLDQRTLRLLGYTCRFLFALSISDDLWKAIFLESTLQRSASFEWCGLWRSTVLNLSPGKQARVDCRNVFSDVLHRPFACSQISLRPYKSNIPAANRIDRLENLSYAEFAERWSNKPFILTDCIRAWPAYQSWTIETLAKRYSDVSFRAEAVDWWTFRTYCQYMANNHDESPLYLFDKNFAEKMRLQIGASEGDGLAYWNPQCFGSDLFEVLGAERPAHRWLIIGPERSGSTFHKDPNATSAWNAVIQGEKYWIMFPPSASVPGVFVSEDNSEVTSPLSIAEWLLEFHAEARRTPGCREGVCRSGEILHVPSGWWHLVVNLEGGIALTQNFVPKSHLADVLSFLRDRPDQVSGFDKAVTDPYGLFSSRLKEEYPELLEEGLKQLAERQKKRRWDMVVSGNDAEEGSSPKKATGFSFGFGFGGEDGEIP</sequence>
<keyword evidence="5" id="KW-1185">Reference proteome</keyword>
<feature type="domain" description="F-box" evidence="2">
    <location>
        <begin position="36"/>
        <end position="82"/>
    </location>
</feature>
<name>A0AA40CB53_9PEZI</name>
<evidence type="ECO:0000259" key="2">
    <source>
        <dbReference type="PROSITE" id="PS50181"/>
    </source>
</evidence>
<evidence type="ECO:0000256" key="1">
    <source>
        <dbReference type="SAM" id="MobiDB-lite"/>
    </source>
</evidence>
<dbReference type="SUPFAM" id="SSF81383">
    <property type="entry name" value="F-box domain"/>
    <property type="match status" value="1"/>
</dbReference>
<proteinExistence type="predicted"/>
<dbReference type="SUPFAM" id="SSF51197">
    <property type="entry name" value="Clavaminate synthase-like"/>
    <property type="match status" value="1"/>
</dbReference>
<dbReference type="PANTHER" id="PTHR12480:SF21">
    <property type="entry name" value="JMJC DOMAIN-CONTAINING PROTEIN 8"/>
    <property type="match status" value="1"/>
</dbReference>
<dbReference type="SMART" id="SM00558">
    <property type="entry name" value="JmjC"/>
    <property type="match status" value="1"/>
</dbReference>
<dbReference type="PANTHER" id="PTHR12480">
    <property type="entry name" value="ARGININE DEMETHYLASE AND LYSYL-HYDROXYLASE JMJD"/>
    <property type="match status" value="1"/>
</dbReference>
<accession>A0AA40CB53</accession>
<dbReference type="GO" id="GO:0000987">
    <property type="term" value="F:cis-regulatory region sequence-specific DNA binding"/>
    <property type="evidence" value="ECO:0007669"/>
    <property type="project" value="TreeGrafter"/>
</dbReference>
<comment type="caution">
    <text evidence="4">The sequence shown here is derived from an EMBL/GenBank/DDBJ whole genome shotgun (WGS) entry which is preliminary data.</text>
</comment>
<dbReference type="InterPro" id="IPR001810">
    <property type="entry name" value="F-box_dom"/>
</dbReference>
<dbReference type="AlphaFoldDB" id="A0AA40CB53"/>
<dbReference type="Proteomes" id="UP001175000">
    <property type="component" value="Unassembled WGS sequence"/>
</dbReference>
<protein>
    <submittedName>
        <fullName evidence="4">Cyclin F-box/Jumonji domain-containing protein</fullName>
    </submittedName>
</protein>
<dbReference type="Pfam" id="PF13621">
    <property type="entry name" value="Cupin_8"/>
    <property type="match status" value="1"/>
</dbReference>
<dbReference type="InterPro" id="IPR041667">
    <property type="entry name" value="Cupin_8"/>
</dbReference>
<dbReference type="Pfam" id="PF12937">
    <property type="entry name" value="F-box-like"/>
    <property type="match status" value="1"/>
</dbReference>
<gene>
    <name evidence="4" type="ORF">B0T14DRAFT_418678</name>
</gene>
<evidence type="ECO:0000259" key="3">
    <source>
        <dbReference type="PROSITE" id="PS51184"/>
    </source>
</evidence>
<evidence type="ECO:0000313" key="5">
    <source>
        <dbReference type="Proteomes" id="UP001175000"/>
    </source>
</evidence>
<dbReference type="PROSITE" id="PS50181">
    <property type="entry name" value="FBOX"/>
    <property type="match status" value="1"/>
</dbReference>
<dbReference type="Gene3D" id="1.20.1280.50">
    <property type="match status" value="1"/>
</dbReference>
<reference evidence="4" key="1">
    <citation type="submission" date="2023-06" db="EMBL/GenBank/DDBJ databases">
        <title>Genome-scale phylogeny and comparative genomics of the fungal order Sordariales.</title>
        <authorList>
            <consortium name="Lawrence Berkeley National Laboratory"/>
            <person name="Hensen N."/>
            <person name="Bonometti L."/>
            <person name="Westerberg I."/>
            <person name="Brannstrom I.O."/>
            <person name="Guillou S."/>
            <person name="Cros-Aarteil S."/>
            <person name="Calhoun S."/>
            <person name="Haridas S."/>
            <person name="Kuo A."/>
            <person name="Mondo S."/>
            <person name="Pangilinan J."/>
            <person name="Riley R."/>
            <person name="Labutti K."/>
            <person name="Andreopoulos B."/>
            <person name="Lipzen A."/>
            <person name="Chen C."/>
            <person name="Yanf M."/>
            <person name="Daum C."/>
            <person name="Ng V."/>
            <person name="Clum A."/>
            <person name="Steindorff A."/>
            <person name="Ohm R."/>
            <person name="Martin F."/>
            <person name="Silar P."/>
            <person name="Natvig D."/>
            <person name="Lalanne C."/>
            <person name="Gautier V."/>
            <person name="Ament-Velasquez S.L."/>
            <person name="Kruys A."/>
            <person name="Hutchinson M.I."/>
            <person name="Powell A.J."/>
            <person name="Barry K."/>
            <person name="Miller A.N."/>
            <person name="Grigoriev I.V."/>
            <person name="Debuchy R."/>
            <person name="Gladieux P."/>
            <person name="Thoren M.H."/>
            <person name="Johannesson H."/>
        </authorList>
    </citation>
    <scope>NUCLEOTIDE SEQUENCE</scope>
    <source>
        <strain evidence="4">CBS 606.72</strain>
    </source>
</reference>
<organism evidence="4 5">
    <name type="scientific">Immersiella caudata</name>
    <dbReference type="NCBI Taxonomy" id="314043"/>
    <lineage>
        <taxon>Eukaryota</taxon>
        <taxon>Fungi</taxon>
        <taxon>Dikarya</taxon>
        <taxon>Ascomycota</taxon>
        <taxon>Pezizomycotina</taxon>
        <taxon>Sordariomycetes</taxon>
        <taxon>Sordariomycetidae</taxon>
        <taxon>Sordariales</taxon>
        <taxon>Lasiosphaeriaceae</taxon>
        <taxon>Immersiella</taxon>
    </lineage>
</organism>
<dbReference type="GO" id="GO:0005634">
    <property type="term" value="C:nucleus"/>
    <property type="evidence" value="ECO:0007669"/>
    <property type="project" value="TreeGrafter"/>
</dbReference>
<feature type="region of interest" description="Disordered" evidence="1">
    <location>
        <begin position="449"/>
        <end position="479"/>
    </location>
</feature>
<dbReference type="InterPro" id="IPR050910">
    <property type="entry name" value="JMJD6_ArgDemeth/LysHydrox"/>
</dbReference>
<dbReference type="InterPro" id="IPR003347">
    <property type="entry name" value="JmjC_dom"/>
</dbReference>
<dbReference type="EMBL" id="JAULSU010000001">
    <property type="protein sequence ID" value="KAK0632271.1"/>
    <property type="molecule type" value="Genomic_DNA"/>
</dbReference>
<feature type="domain" description="JmjC" evidence="3">
    <location>
        <begin position="240"/>
        <end position="399"/>
    </location>
</feature>
<evidence type="ECO:0000313" key="4">
    <source>
        <dbReference type="EMBL" id="KAK0632271.1"/>
    </source>
</evidence>
<dbReference type="Gene3D" id="2.60.120.650">
    <property type="entry name" value="Cupin"/>
    <property type="match status" value="1"/>
</dbReference>